<organism evidence="4 5">
    <name type="scientific">Kribbella aluminosa</name>
    <dbReference type="NCBI Taxonomy" id="416017"/>
    <lineage>
        <taxon>Bacteria</taxon>
        <taxon>Bacillati</taxon>
        <taxon>Actinomycetota</taxon>
        <taxon>Actinomycetes</taxon>
        <taxon>Propionibacteriales</taxon>
        <taxon>Kribbellaceae</taxon>
        <taxon>Kribbella</taxon>
    </lineage>
</organism>
<dbReference type="PROSITE" id="PS51186">
    <property type="entry name" value="GNAT"/>
    <property type="match status" value="1"/>
</dbReference>
<keyword evidence="5" id="KW-1185">Reference proteome</keyword>
<feature type="domain" description="N-acetyltransferase" evidence="3">
    <location>
        <begin position="120"/>
        <end position="250"/>
    </location>
</feature>
<evidence type="ECO:0000259" key="3">
    <source>
        <dbReference type="PROSITE" id="PS51186"/>
    </source>
</evidence>
<keyword evidence="2" id="KW-0012">Acyltransferase</keyword>
<keyword evidence="1" id="KW-0808">Transferase</keyword>
<dbReference type="SUPFAM" id="SSF55729">
    <property type="entry name" value="Acyl-CoA N-acyltransferases (Nat)"/>
    <property type="match status" value="1"/>
</dbReference>
<sequence>MIAAARIDTLMNHGWPAADSTELDGWVVRRNAGVTLRANSVLPKRAPFDLGKALDYVENLYAAHDIAPSFQVGPAAQPGDLDDRLAARGYELRNPTLVMGAELADVLANLGEPAEQLGPVNISAAPDDSWMDFWWAVDGRGGSAAQAAARQILNRARALYAVIPSGQPVQAIGRLALVDDWAGLYCLAVDPKHRRQGLAQAVIHGLLQQASTLGVVRVWLQVVESNAPARALYDRLGFRTVSRYHYRVKG</sequence>
<dbReference type="InterPro" id="IPR050680">
    <property type="entry name" value="YpeA/RimI_acetyltransf"/>
</dbReference>
<dbReference type="Pfam" id="PF24553">
    <property type="entry name" value="Rv0428c_C"/>
    <property type="match status" value="1"/>
</dbReference>
<dbReference type="Proteomes" id="UP000755585">
    <property type="component" value="Unassembled WGS sequence"/>
</dbReference>
<reference evidence="4 5" key="1">
    <citation type="submission" date="2021-03" db="EMBL/GenBank/DDBJ databases">
        <title>Sequencing the genomes of 1000 actinobacteria strains.</title>
        <authorList>
            <person name="Klenk H.-P."/>
        </authorList>
    </citation>
    <scope>NUCLEOTIDE SEQUENCE [LARGE SCALE GENOMIC DNA]</scope>
    <source>
        <strain evidence="4 5">DSM 18824</strain>
    </source>
</reference>
<protein>
    <submittedName>
        <fullName evidence="4">Ribosomal protein S18 acetylase RimI-like enzyme</fullName>
    </submittedName>
</protein>
<dbReference type="PANTHER" id="PTHR43420:SF44">
    <property type="entry name" value="ACETYLTRANSFERASE YPEA"/>
    <property type="match status" value="1"/>
</dbReference>
<name>A0ABS4USE4_9ACTN</name>
<dbReference type="CDD" id="cd04301">
    <property type="entry name" value="NAT_SF"/>
    <property type="match status" value="1"/>
</dbReference>
<evidence type="ECO:0000313" key="5">
    <source>
        <dbReference type="Proteomes" id="UP000755585"/>
    </source>
</evidence>
<dbReference type="RefSeq" id="WP_209697354.1">
    <property type="nucleotide sequence ID" value="NZ_BAAAVU010000031.1"/>
</dbReference>
<proteinExistence type="predicted"/>
<dbReference type="Gene3D" id="3.40.630.30">
    <property type="match status" value="1"/>
</dbReference>
<evidence type="ECO:0000256" key="2">
    <source>
        <dbReference type="ARBA" id="ARBA00023315"/>
    </source>
</evidence>
<dbReference type="InterPro" id="IPR016181">
    <property type="entry name" value="Acyl_CoA_acyltransferase"/>
</dbReference>
<dbReference type="InterPro" id="IPR000182">
    <property type="entry name" value="GNAT_dom"/>
</dbReference>
<dbReference type="InterPro" id="IPR056935">
    <property type="entry name" value="Rv0428c-like_C"/>
</dbReference>
<gene>
    <name evidence="4" type="ORF">JOF29_005678</name>
</gene>
<dbReference type="EMBL" id="JAGINT010000002">
    <property type="protein sequence ID" value="MBP2354568.1"/>
    <property type="molecule type" value="Genomic_DNA"/>
</dbReference>
<evidence type="ECO:0000313" key="4">
    <source>
        <dbReference type="EMBL" id="MBP2354568.1"/>
    </source>
</evidence>
<evidence type="ECO:0000256" key="1">
    <source>
        <dbReference type="ARBA" id="ARBA00022679"/>
    </source>
</evidence>
<dbReference type="PANTHER" id="PTHR43420">
    <property type="entry name" value="ACETYLTRANSFERASE"/>
    <property type="match status" value="1"/>
</dbReference>
<comment type="caution">
    <text evidence="4">The sequence shown here is derived from an EMBL/GenBank/DDBJ whole genome shotgun (WGS) entry which is preliminary data.</text>
</comment>
<accession>A0ABS4USE4</accession>